<gene>
    <name evidence="2" type="ORF">FHS87_003823</name>
</gene>
<proteinExistence type="predicted"/>
<dbReference type="RefSeq" id="WP_221300131.1">
    <property type="nucleotide sequence ID" value="NZ_JACIJD010000022.1"/>
</dbReference>
<evidence type="ECO:0000313" key="3">
    <source>
        <dbReference type="Proteomes" id="UP000580654"/>
    </source>
</evidence>
<organism evidence="2 3">
    <name type="scientific">Muricoccus pecuniae</name>
    <dbReference type="NCBI Taxonomy" id="693023"/>
    <lineage>
        <taxon>Bacteria</taxon>
        <taxon>Pseudomonadati</taxon>
        <taxon>Pseudomonadota</taxon>
        <taxon>Alphaproteobacteria</taxon>
        <taxon>Acetobacterales</taxon>
        <taxon>Roseomonadaceae</taxon>
        <taxon>Muricoccus</taxon>
    </lineage>
</organism>
<sequence length="97" mass="10569">MNVLRLGLHPDGLAPRILNFPQWRAHLLARLAHDAQASADAVLVDLLEELRTLPMPAQSRGTRSAVPEHAGIAFRCGSQRPTDRSASSARRRCSAPP</sequence>
<accession>A0A840YH48</accession>
<evidence type="ECO:0000313" key="2">
    <source>
        <dbReference type="EMBL" id="MBB5695757.1"/>
    </source>
</evidence>
<dbReference type="AlphaFoldDB" id="A0A840YH48"/>
<feature type="region of interest" description="Disordered" evidence="1">
    <location>
        <begin position="57"/>
        <end position="97"/>
    </location>
</feature>
<keyword evidence="3" id="KW-1185">Reference proteome</keyword>
<comment type="caution">
    <text evidence="2">The sequence shown here is derived from an EMBL/GenBank/DDBJ whole genome shotgun (WGS) entry which is preliminary data.</text>
</comment>
<name>A0A840YH48_9PROT</name>
<dbReference type="EMBL" id="JACIJD010000022">
    <property type="protein sequence ID" value="MBB5695757.1"/>
    <property type="molecule type" value="Genomic_DNA"/>
</dbReference>
<reference evidence="2 3" key="1">
    <citation type="submission" date="2020-08" db="EMBL/GenBank/DDBJ databases">
        <title>Genomic Encyclopedia of Type Strains, Phase IV (KMG-IV): sequencing the most valuable type-strain genomes for metagenomic binning, comparative biology and taxonomic classification.</title>
        <authorList>
            <person name="Goeker M."/>
        </authorList>
    </citation>
    <scope>NUCLEOTIDE SEQUENCE [LARGE SCALE GENOMIC DNA]</scope>
    <source>
        <strain evidence="2 3">DSM 25622</strain>
    </source>
</reference>
<dbReference type="Proteomes" id="UP000580654">
    <property type="component" value="Unassembled WGS sequence"/>
</dbReference>
<protein>
    <submittedName>
        <fullName evidence="2">Uncharacterized protein</fullName>
    </submittedName>
</protein>
<evidence type="ECO:0000256" key="1">
    <source>
        <dbReference type="SAM" id="MobiDB-lite"/>
    </source>
</evidence>